<evidence type="ECO:0000256" key="1">
    <source>
        <dbReference type="ARBA" id="ARBA00000826"/>
    </source>
</evidence>
<dbReference type="NCBIfam" id="NF008967">
    <property type="entry name" value="PRK12313.1"/>
    <property type="match status" value="1"/>
</dbReference>
<feature type="compositionally biased region" description="Pro residues" evidence="11">
    <location>
        <begin position="776"/>
        <end position="802"/>
    </location>
</feature>
<dbReference type="InterPro" id="IPR006048">
    <property type="entry name" value="A-amylase/branching_C"/>
</dbReference>
<dbReference type="GO" id="GO:0003844">
    <property type="term" value="F:1,4-alpha-glucan branching enzyme activity"/>
    <property type="evidence" value="ECO:0007669"/>
    <property type="project" value="UniProtKB-UniRule"/>
</dbReference>
<dbReference type="PIRSF" id="PIRSF000463">
    <property type="entry name" value="GlgB"/>
    <property type="match status" value="1"/>
</dbReference>
<dbReference type="AlphaFoldDB" id="A0AA45L3K1"/>
<dbReference type="GO" id="GO:0005829">
    <property type="term" value="C:cytosol"/>
    <property type="evidence" value="ECO:0007669"/>
    <property type="project" value="TreeGrafter"/>
</dbReference>
<dbReference type="Pfam" id="PF02806">
    <property type="entry name" value="Alpha-amylase_C"/>
    <property type="match status" value="1"/>
</dbReference>
<comment type="similarity">
    <text evidence="3 9">Belongs to the glycosyl hydrolase 13 family. GlgB subfamily.</text>
</comment>
<name>A0AA45L3K1_9PSEU</name>
<dbReference type="GO" id="GO:0043169">
    <property type="term" value="F:cation binding"/>
    <property type="evidence" value="ECO:0007669"/>
    <property type="project" value="InterPro"/>
</dbReference>
<dbReference type="InterPro" id="IPR006407">
    <property type="entry name" value="GlgB"/>
</dbReference>
<keyword evidence="7 9" id="KW-0320">Glycogen biosynthesis</keyword>
<evidence type="ECO:0000256" key="6">
    <source>
        <dbReference type="ARBA" id="ARBA00022679"/>
    </source>
</evidence>
<dbReference type="InterPro" id="IPR013783">
    <property type="entry name" value="Ig-like_fold"/>
</dbReference>
<comment type="catalytic activity">
    <reaction evidence="1 9">
        <text>Transfers a segment of a (1-&gt;4)-alpha-D-glucan chain to a primary hydroxy group in a similar glucan chain.</text>
        <dbReference type="EC" id="2.4.1.18"/>
    </reaction>
</comment>
<evidence type="ECO:0000256" key="9">
    <source>
        <dbReference type="HAMAP-Rule" id="MF_00685"/>
    </source>
</evidence>
<dbReference type="NCBIfam" id="NF003811">
    <property type="entry name" value="PRK05402.1"/>
    <property type="match status" value="1"/>
</dbReference>
<dbReference type="GO" id="GO:0004553">
    <property type="term" value="F:hydrolase activity, hydrolyzing O-glycosyl compounds"/>
    <property type="evidence" value="ECO:0007669"/>
    <property type="project" value="InterPro"/>
</dbReference>
<dbReference type="PANTHER" id="PTHR43651">
    <property type="entry name" value="1,4-ALPHA-GLUCAN-BRANCHING ENZYME"/>
    <property type="match status" value="1"/>
</dbReference>
<evidence type="ECO:0000256" key="11">
    <source>
        <dbReference type="SAM" id="MobiDB-lite"/>
    </source>
</evidence>
<gene>
    <name evidence="9 13" type="primary">glgB</name>
    <name evidence="13" type="ORF">KCV87_25540</name>
</gene>
<organism evidence="13 14">
    <name type="scientific">Actinosynnema pretiosum subsp. pretiosum</name>
    <dbReference type="NCBI Taxonomy" id="103721"/>
    <lineage>
        <taxon>Bacteria</taxon>
        <taxon>Bacillati</taxon>
        <taxon>Actinomycetota</taxon>
        <taxon>Actinomycetes</taxon>
        <taxon>Pseudonocardiales</taxon>
        <taxon>Pseudonocardiaceae</taxon>
        <taxon>Actinosynnema</taxon>
    </lineage>
</organism>
<dbReference type="SUPFAM" id="SSF51445">
    <property type="entry name" value="(Trans)glycosidases"/>
    <property type="match status" value="1"/>
</dbReference>
<dbReference type="HAMAP" id="MF_00685">
    <property type="entry name" value="GlgB"/>
    <property type="match status" value="1"/>
</dbReference>
<dbReference type="FunFam" id="3.20.20.80:FF:000003">
    <property type="entry name" value="1,4-alpha-glucan branching enzyme GlgB"/>
    <property type="match status" value="1"/>
</dbReference>
<dbReference type="Pfam" id="PF22019">
    <property type="entry name" value="GlgB_N"/>
    <property type="match status" value="1"/>
</dbReference>
<dbReference type="PANTHER" id="PTHR43651:SF3">
    <property type="entry name" value="1,4-ALPHA-GLUCAN-BRANCHING ENZYME"/>
    <property type="match status" value="1"/>
</dbReference>
<accession>A0AA45L3K1</accession>
<feature type="region of interest" description="Disordered" evidence="11">
    <location>
        <begin position="776"/>
        <end position="822"/>
    </location>
</feature>
<protein>
    <recommendedName>
        <fullName evidence="9">1,4-alpha-glucan branching enzyme GlgB</fullName>
        <ecNumber evidence="9">2.4.1.18</ecNumber>
    </recommendedName>
    <alternativeName>
        <fullName evidence="9">1,4-alpha-D-glucan:1,4-alpha-D-glucan 6-glucosyl-transferase</fullName>
    </alternativeName>
    <alternativeName>
        <fullName evidence="9">Alpha-(1-&gt;4)-glucan branching enzyme</fullName>
    </alternativeName>
    <alternativeName>
        <fullName evidence="9">Glycogen branching enzyme</fullName>
        <shortName evidence="9">BE</shortName>
    </alternativeName>
</protein>
<dbReference type="Gene3D" id="3.20.20.80">
    <property type="entry name" value="Glycosidases"/>
    <property type="match status" value="1"/>
</dbReference>
<dbReference type="FunFam" id="2.60.40.10:FF:000169">
    <property type="entry name" value="1,4-alpha-glucan branching enzyme GlgB"/>
    <property type="match status" value="1"/>
</dbReference>
<dbReference type="EMBL" id="CP073249">
    <property type="protein sequence ID" value="QUF02789.1"/>
    <property type="molecule type" value="Genomic_DNA"/>
</dbReference>
<dbReference type="Gene3D" id="2.60.40.10">
    <property type="entry name" value="Immunoglobulins"/>
    <property type="match status" value="2"/>
</dbReference>
<sequence length="822" mass="89736">MSAIQPEDVDRLLAGSHHDPHSVLGVHGVGGGAVARALRPGASAVSVLVGDKRFELDRVADGLFAGELPEHPGGDYHLEVDYRGHVVEVDDPYRWLPTVGELDLHLIAEGRHERLWDVLGAHPRSYDTPAGVVRGVSFAVWAPTARGVRVCGDFDGWDGRANPLRSLGNTGVWEVFVPNLPVGSRYKFRILGADGAWHEKADPMAFATEVPPQTASVVTESLYAWDDAEWEARRDATQWVNAPMSVYEVHLGSWRPEKDGRKLGYRELAQELADYVTEAGFTHVELLPIAEHPFGGSWGYQVTSYYAPTSRFGSPDDFKHFVDVLHQRGIGVIVDWVPAHFPKDAWALAKFDGTPLYEHADPRRGEQPDWGTLVFDFGRNEVRNFLVANALYWIEEFHLDGLRVDAVASMLYLDYSRQDGQWLPNEFGGRENLDAVRFLQELNATVYRRHPGVVMIAEESTAWPGVSRPTHLGGLGFGFKWNMGWMHDSLHYLSREPIHRSFHHNEITFSMVYAWSENFVLPLSHDEVVHGKGSLWQRMPGDDWNKAAGLRTLLAFMWAHPGKQLLFMGGEFGQPAEWSESKSLDWHLLEQPLHAGVRRLVADANRVYRASPALYSADSRPEGFSWIDANDSGGNVLSFLRIGEDGSLLACVANFSGQPHHDYRVGLPVGGRWREVLNTDSGHYGGSGVGNLGGVEADGAPWHGRPTSAVLQLPPNGVLWLAPEDGPEELAVEAAEAVLADGAEGAVVLEAVLDELPEVEVVPPAEIVPAEVAPAPAGPVPAEPVPAGPVEPGPVEPAPAVAPPVKAGAEPAGDAPAGTAKA</sequence>
<dbReference type="NCBIfam" id="TIGR01515">
    <property type="entry name" value="branching_enzym"/>
    <property type="match status" value="1"/>
</dbReference>
<dbReference type="InterPro" id="IPR004193">
    <property type="entry name" value="Glyco_hydro_13_N"/>
</dbReference>
<proteinExistence type="inferred from homology"/>
<dbReference type="InterPro" id="IPR037439">
    <property type="entry name" value="Branching_enzy"/>
</dbReference>
<keyword evidence="4 9" id="KW-0321">Glycogen metabolism</keyword>
<evidence type="ECO:0000313" key="14">
    <source>
        <dbReference type="Proteomes" id="UP000677152"/>
    </source>
</evidence>
<dbReference type="Proteomes" id="UP000677152">
    <property type="component" value="Chromosome"/>
</dbReference>
<comment type="subunit">
    <text evidence="9">Monomer.</text>
</comment>
<evidence type="ECO:0000259" key="12">
    <source>
        <dbReference type="SMART" id="SM00642"/>
    </source>
</evidence>
<dbReference type="CDD" id="cd02855">
    <property type="entry name" value="E_set_GBE_prok_N"/>
    <property type="match status" value="1"/>
</dbReference>
<feature type="compositionally biased region" description="Low complexity" evidence="11">
    <location>
        <begin position="803"/>
        <end position="822"/>
    </location>
</feature>
<keyword evidence="5 9" id="KW-0328">Glycosyltransferase</keyword>
<evidence type="ECO:0000256" key="2">
    <source>
        <dbReference type="ARBA" id="ARBA00004964"/>
    </source>
</evidence>
<evidence type="ECO:0000256" key="8">
    <source>
        <dbReference type="ARBA" id="ARBA00023277"/>
    </source>
</evidence>
<dbReference type="InterPro" id="IPR017853">
    <property type="entry name" value="GH"/>
</dbReference>
<dbReference type="SUPFAM" id="SSF81296">
    <property type="entry name" value="E set domains"/>
    <property type="match status" value="2"/>
</dbReference>
<evidence type="ECO:0000256" key="10">
    <source>
        <dbReference type="PIRSR" id="PIRSR000463-1"/>
    </source>
</evidence>
<dbReference type="Pfam" id="PF02922">
    <property type="entry name" value="CBM_48"/>
    <property type="match status" value="1"/>
</dbReference>
<feature type="domain" description="Glycosyl hydrolase family 13 catalytic" evidence="12">
    <location>
        <begin position="248"/>
        <end position="594"/>
    </location>
</feature>
<dbReference type="InterPro" id="IPR013780">
    <property type="entry name" value="Glyco_hydro_b"/>
</dbReference>
<evidence type="ECO:0000256" key="4">
    <source>
        <dbReference type="ARBA" id="ARBA00022600"/>
    </source>
</evidence>
<dbReference type="InterPro" id="IPR054169">
    <property type="entry name" value="GlgB_N"/>
</dbReference>
<feature type="active site" description="Proton donor" evidence="9 10">
    <location>
        <position position="458"/>
    </location>
</feature>
<evidence type="ECO:0000313" key="13">
    <source>
        <dbReference type="EMBL" id="QUF02789.1"/>
    </source>
</evidence>
<evidence type="ECO:0000256" key="5">
    <source>
        <dbReference type="ARBA" id="ARBA00022676"/>
    </source>
</evidence>
<dbReference type="Gene3D" id="2.60.40.1180">
    <property type="entry name" value="Golgi alpha-mannosidase II"/>
    <property type="match status" value="1"/>
</dbReference>
<feature type="active site" description="Nucleophile" evidence="9 10">
    <location>
        <position position="405"/>
    </location>
</feature>
<dbReference type="InterPro" id="IPR006047">
    <property type="entry name" value="GH13_cat_dom"/>
</dbReference>
<dbReference type="GO" id="GO:0005978">
    <property type="term" value="P:glycogen biosynthetic process"/>
    <property type="evidence" value="ECO:0007669"/>
    <property type="project" value="UniProtKB-UniRule"/>
</dbReference>
<evidence type="ECO:0000256" key="7">
    <source>
        <dbReference type="ARBA" id="ARBA00023056"/>
    </source>
</evidence>
<comment type="pathway">
    <text evidence="2 9">Glycan biosynthesis; glycogen biosynthesis.</text>
</comment>
<dbReference type="Pfam" id="PF00128">
    <property type="entry name" value="Alpha-amylase"/>
    <property type="match status" value="1"/>
</dbReference>
<dbReference type="CDD" id="cd11322">
    <property type="entry name" value="AmyAc_Glg_BE"/>
    <property type="match status" value="1"/>
</dbReference>
<comment type="function">
    <text evidence="9">Catalyzes the formation of the alpha-1,6-glucosidic linkages in glycogen by scission of a 1,4-alpha-linked oligosaccharide from growing alpha-1,4-glucan chains and the subsequent attachment of the oligosaccharide to the alpha-1,6 position.</text>
</comment>
<keyword evidence="6 9" id="KW-0808">Transferase</keyword>
<dbReference type="SUPFAM" id="SSF51011">
    <property type="entry name" value="Glycosyl hydrolase domain"/>
    <property type="match status" value="1"/>
</dbReference>
<dbReference type="InterPro" id="IPR044143">
    <property type="entry name" value="GlgB_N_E_set_prok"/>
</dbReference>
<dbReference type="SMART" id="SM00642">
    <property type="entry name" value="Aamy"/>
    <property type="match status" value="1"/>
</dbReference>
<dbReference type="FunFam" id="2.60.40.1180:FF:000002">
    <property type="entry name" value="1,4-alpha-glucan branching enzyme GlgB"/>
    <property type="match status" value="1"/>
</dbReference>
<dbReference type="EC" id="2.4.1.18" evidence="9"/>
<dbReference type="InterPro" id="IPR014756">
    <property type="entry name" value="Ig_E-set"/>
</dbReference>
<keyword evidence="8 9" id="KW-0119">Carbohydrate metabolism</keyword>
<evidence type="ECO:0000256" key="3">
    <source>
        <dbReference type="ARBA" id="ARBA00009000"/>
    </source>
</evidence>
<reference evidence="13" key="1">
    <citation type="submission" date="2021-04" db="EMBL/GenBank/DDBJ databases">
        <title>Genomic sequence of Actinosynnema pretiosum subsp. pretiosum ATCC 31280 (C-14919).</title>
        <authorList>
            <person name="Bai L."/>
            <person name="Wang X."/>
            <person name="Xiao Y."/>
        </authorList>
    </citation>
    <scope>NUCLEOTIDE SEQUENCE</scope>
    <source>
        <strain evidence="13">ATCC 31280</strain>
    </source>
</reference>